<gene>
    <name evidence="4" type="ORF">PPSC2_27720</name>
</gene>
<evidence type="ECO:0000256" key="1">
    <source>
        <dbReference type="ARBA" id="ARBA00005801"/>
    </source>
</evidence>
<dbReference type="PANTHER" id="PTHR30487">
    <property type="entry name" value="TYPE 4 PREPILIN-LIKE PROTEINS LEADER PEPTIDE-PROCESSING ENZYME"/>
    <property type="match status" value="1"/>
</dbReference>
<dbReference type="AlphaFoldDB" id="E3EKE2"/>
<feature type="transmembrane region" description="Helical" evidence="2">
    <location>
        <begin position="109"/>
        <end position="127"/>
    </location>
</feature>
<dbReference type="Gene3D" id="1.20.120.1220">
    <property type="match status" value="1"/>
</dbReference>
<reference evidence="4 5" key="1">
    <citation type="journal article" date="2011" name="J. Bacteriol.">
        <title>Complete genome sequence of Paenibacillus polymyxa SC2, a strain of plant growth-promoting Rhizobacterium with broad-spectrum antimicrobial activity.</title>
        <authorList>
            <person name="Ma M."/>
            <person name="Wang C."/>
            <person name="Ding Y."/>
            <person name="Li L."/>
            <person name="Shen D."/>
            <person name="Jiang X."/>
            <person name="Guan D."/>
            <person name="Cao F."/>
            <person name="Chen H."/>
            <person name="Feng R."/>
            <person name="Wang X."/>
            <person name="Ge Y."/>
            <person name="Yao L."/>
            <person name="Bing X."/>
            <person name="Yang X."/>
            <person name="Li J."/>
            <person name="Du B."/>
        </authorList>
    </citation>
    <scope>NUCLEOTIDE SEQUENCE [LARGE SCALE GENOMIC DNA]</scope>
    <source>
        <strain evidence="4 5">SC2</strain>
        <plasmid evidence="5">pSC2</plasmid>
    </source>
</reference>
<feature type="transmembrane region" description="Helical" evidence="2">
    <location>
        <begin position="147"/>
        <end position="168"/>
    </location>
</feature>
<accession>E3EKE2</accession>
<proteinExistence type="inferred from homology"/>
<dbReference type="eggNOG" id="COG1989">
    <property type="taxonomic scope" value="Bacteria"/>
</dbReference>
<dbReference type="RefSeq" id="WP_013385883.1">
    <property type="nucleotide sequence ID" value="NC_014628.2"/>
</dbReference>
<dbReference type="PATRIC" id="fig|886882.15.peg.5874"/>
<keyword evidence="2" id="KW-1133">Transmembrane helix</keyword>
<dbReference type="EMBL" id="CP002214">
    <property type="protein sequence ID" value="ADO59469.1"/>
    <property type="molecule type" value="Genomic_DNA"/>
</dbReference>
<sequence length="193" mass="21789">MTIILMTLLSILTQLGLNQYSNQTDFKIDKKNQYSAILMNAIVWIVFVSKHEYSLNMLLVCLAFSILTSTFFIDFKHQIIPNEYVLGLLILATVFIINNHKYWAVFVKGGLYFVLVFGIMFIVTKKLGFGDVKLSIPLGMFLGSGLVLNYLIVTFFTAVCGSILLLLLKKVKAKGNIAFGPYMVLGFFYLLLL</sequence>
<protein>
    <recommendedName>
        <fullName evidence="3">Prepilin type IV endopeptidase peptidase domain-containing protein</fullName>
    </recommendedName>
</protein>
<dbReference type="HOGENOM" id="CLU_1407583_0_0_9"/>
<dbReference type="InterPro" id="IPR050882">
    <property type="entry name" value="Prepilin_peptidase/N-MTase"/>
</dbReference>
<comment type="similarity">
    <text evidence="1">Belongs to the peptidase A24 family.</text>
</comment>
<dbReference type="Proteomes" id="UP000006868">
    <property type="component" value="Plasmid pSC2"/>
</dbReference>
<keyword evidence="2" id="KW-0812">Transmembrane</keyword>
<feature type="domain" description="Prepilin type IV endopeptidase peptidase" evidence="3">
    <location>
        <begin position="61"/>
        <end position="163"/>
    </location>
</feature>
<keyword evidence="2" id="KW-0472">Membrane</keyword>
<dbReference type="Pfam" id="PF01478">
    <property type="entry name" value="Peptidase_A24"/>
    <property type="match status" value="1"/>
</dbReference>
<dbReference type="GO" id="GO:0005886">
    <property type="term" value="C:plasma membrane"/>
    <property type="evidence" value="ECO:0007669"/>
    <property type="project" value="TreeGrafter"/>
</dbReference>
<feature type="transmembrane region" description="Helical" evidence="2">
    <location>
        <begin position="55"/>
        <end position="73"/>
    </location>
</feature>
<geneLocation type="plasmid" evidence="4 5">
    <name>pSC2</name>
</geneLocation>
<feature type="transmembrane region" description="Helical" evidence="2">
    <location>
        <begin position="175"/>
        <end position="192"/>
    </location>
</feature>
<feature type="transmembrane region" description="Helical" evidence="2">
    <location>
        <begin position="79"/>
        <end position="97"/>
    </location>
</feature>
<evidence type="ECO:0000313" key="4">
    <source>
        <dbReference type="EMBL" id="ADO59469.1"/>
    </source>
</evidence>
<dbReference type="OrthoDB" id="5508079at2"/>
<organism evidence="4 5">
    <name type="scientific">Paenibacillus polymyxa (strain SC2)</name>
    <name type="common">Bacillus polymyxa</name>
    <dbReference type="NCBI Taxonomy" id="886882"/>
    <lineage>
        <taxon>Bacteria</taxon>
        <taxon>Bacillati</taxon>
        <taxon>Bacillota</taxon>
        <taxon>Bacilli</taxon>
        <taxon>Bacillales</taxon>
        <taxon>Paenibacillaceae</taxon>
        <taxon>Paenibacillus</taxon>
    </lineage>
</organism>
<dbReference type="PANTHER" id="PTHR30487:SF0">
    <property type="entry name" value="PREPILIN LEADER PEPTIDASE_N-METHYLTRANSFERASE-RELATED"/>
    <property type="match status" value="1"/>
</dbReference>
<dbReference type="GO" id="GO:0006465">
    <property type="term" value="P:signal peptide processing"/>
    <property type="evidence" value="ECO:0007669"/>
    <property type="project" value="TreeGrafter"/>
</dbReference>
<keyword evidence="4" id="KW-0614">Plasmid</keyword>
<dbReference type="GO" id="GO:0004190">
    <property type="term" value="F:aspartic-type endopeptidase activity"/>
    <property type="evidence" value="ECO:0007669"/>
    <property type="project" value="InterPro"/>
</dbReference>
<dbReference type="MEROPS" id="A24.019"/>
<dbReference type="InterPro" id="IPR000045">
    <property type="entry name" value="Prepilin_IV_endopep_pep"/>
</dbReference>
<dbReference type="KEGG" id="ppm:PPSC2_27720"/>
<name>E3EKE2_PAEPS</name>
<evidence type="ECO:0000259" key="3">
    <source>
        <dbReference type="Pfam" id="PF01478"/>
    </source>
</evidence>
<evidence type="ECO:0000256" key="2">
    <source>
        <dbReference type="SAM" id="Phobius"/>
    </source>
</evidence>
<evidence type="ECO:0000313" key="5">
    <source>
        <dbReference type="Proteomes" id="UP000006868"/>
    </source>
</evidence>